<dbReference type="PANTHER" id="PTHR11758">
    <property type="entry name" value="40S RIBOSOMAL PROTEIN S15A"/>
    <property type="match status" value="1"/>
</dbReference>
<dbReference type="EMBL" id="CAFBLT010000001">
    <property type="protein sequence ID" value="CAB4870004.1"/>
    <property type="molecule type" value="Genomic_DNA"/>
</dbReference>
<sequence length="134" mass="14544">MTMTDPIADMLTRIRNANKAQHDSVTMPGSKLKESLAKILEREGFIAGFGTAPQEGRPGTALTIELKYDAERQATIAGLRRVSKPGLRIYAQADNIPRVLGGFGVAVLSTSAGLMTDREARQRHLGGEVLCHVW</sequence>
<evidence type="ECO:0000313" key="7">
    <source>
        <dbReference type="EMBL" id="CAB4870004.1"/>
    </source>
</evidence>
<evidence type="ECO:0000256" key="2">
    <source>
        <dbReference type="ARBA" id="ARBA00022730"/>
    </source>
</evidence>
<accession>A0A6J6Z1L7</accession>
<comment type="similarity">
    <text evidence="1">Belongs to the universal ribosomal protein uS8 family.</text>
</comment>
<dbReference type="GO" id="GO:0006412">
    <property type="term" value="P:translation"/>
    <property type="evidence" value="ECO:0007669"/>
    <property type="project" value="InterPro"/>
</dbReference>
<dbReference type="GO" id="GO:0019843">
    <property type="term" value="F:rRNA binding"/>
    <property type="evidence" value="ECO:0007669"/>
    <property type="project" value="UniProtKB-KW"/>
</dbReference>
<dbReference type="EMBL" id="CAFABE010000001">
    <property type="protein sequence ID" value="CAB4815730.1"/>
    <property type="molecule type" value="Genomic_DNA"/>
</dbReference>
<keyword evidence="3" id="KW-0694">RNA-binding</keyword>
<dbReference type="SUPFAM" id="SSF56047">
    <property type="entry name" value="Ribosomal protein S8"/>
    <property type="match status" value="1"/>
</dbReference>
<reference evidence="6" key="1">
    <citation type="submission" date="2020-05" db="EMBL/GenBank/DDBJ databases">
        <authorList>
            <person name="Chiriac C."/>
            <person name="Salcher M."/>
            <person name="Ghai R."/>
            <person name="Kavagutti S V."/>
        </authorList>
    </citation>
    <scope>NUCLEOTIDE SEQUENCE</scope>
</reference>
<evidence type="ECO:0000313" key="6">
    <source>
        <dbReference type="EMBL" id="CAB4815730.1"/>
    </source>
</evidence>
<protein>
    <submittedName>
        <fullName evidence="6">Unannotated protein</fullName>
    </submittedName>
</protein>
<evidence type="ECO:0000256" key="4">
    <source>
        <dbReference type="ARBA" id="ARBA00022980"/>
    </source>
</evidence>
<dbReference type="HAMAP" id="MF_01302_B">
    <property type="entry name" value="Ribosomal_uS8_B"/>
    <property type="match status" value="1"/>
</dbReference>
<dbReference type="PROSITE" id="PS00053">
    <property type="entry name" value="RIBOSOMAL_S8"/>
    <property type="match status" value="1"/>
</dbReference>
<dbReference type="NCBIfam" id="NF001109">
    <property type="entry name" value="PRK00136.1"/>
    <property type="match status" value="1"/>
</dbReference>
<evidence type="ECO:0000313" key="8">
    <source>
        <dbReference type="EMBL" id="CAB5031300.1"/>
    </source>
</evidence>
<dbReference type="FunFam" id="3.30.1490.10:FF:000001">
    <property type="entry name" value="30S ribosomal protein S8"/>
    <property type="match status" value="1"/>
</dbReference>
<keyword evidence="4" id="KW-0689">Ribosomal protein</keyword>
<dbReference type="GO" id="GO:0005737">
    <property type="term" value="C:cytoplasm"/>
    <property type="evidence" value="ECO:0007669"/>
    <property type="project" value="UniProtKB-ARBA"/>
</dbReference>
<dbReference type="FunFam" id="3.30.1370.30:FF:000002">
    <property type="entry name" value="30S ribosomal protein S8"/>
    <property type="match status" value="1"/>
</dbReference>
<dbReference type="GO" id="GO:0005840">
    <property type="term" value="C:ribosome"/>
    <property type="evidence" value="ECO:0007669"/>
    <property type="project" value="UniProtKB-KW"/>
</dbReference>
<dbReference type="AlphaFoldDB" id="A0A6J6Z1L7"/>
<evidence type="ECO:0000256" key="3">
    <source>
        <dbReference type="ARBA" id="ARBA00022884"/>
    </source>
</evidence>
<dbReference type="Gene3D" id="3.30.1490.10">
    <property type="match status" value="1"/>
</dbReference>
<dbReference type="InterPro" id="IPR000630">
    <property type="entry name" value="Ribosomal_uS8"/>
</dbReference>
<keyword evidence="5" id="KW-0687">Ribonucleoprotein</keyword>
<dbReference type="InterPro" id="IPR035987">
    <property type="entry name" value="Ribosomal_uS8_sf"/>
</dbReference>
<evidence type="ECO:0000256" key="1">
    <source>
        <dbReference type="ARBA" id="ARBA00006471"/>
    </source>
</evidence>
<dbReference type="GO" id="GO:0003735">
    <property type="term" value="F:structural constituent of ribosome"/>
    <property type="evidence" value="ECO:0007669"/>
    <property type="project" value="InterPro"/>
</dbReference>
<organism evidence="6">
    <name type="scientific">freshwater metagenome</name>
    <dbReference type="NCBI Taxonomy" id="449393"/>
    <lineage>
        <taxon>unclassified sequences</taxon>
        <taxon>metagenomes</taxon>
        <taxon>ecological metagenomes</taxon>
    </lineage>
</organism>
<dbReference type="Gene3D" id="3.30.1370.30">
    <property type="match status" value="1"/>
</dbReference>
<dbReference type="Pfam" id="PF00410">
    <property type="entry name" value="Ribosomal_S8"/>
    <property type="match status" value="1"/>
</dbReference>
<keyword evidence="2" id="KW-0699">rRNA-binding</keyword>
<gene>
    <name evidence="6" type="ORF">UFOPK3164_00043</name>
    <name evidence="7" type="ORF">UFOPK3427_00729</name>
    <name evidence="8" type="ORF">UFOPK4112_01679</name>
</gene>
<proteinExistence type="inferred from homology"/>
<name>A0A6J6Z1L7_9ZZZZ</name>
<dbReference type="GO" id="GO:1990904">
    <property type="term" value="C:ribonucleoprotein complex"/>
    <property type="evidence" value="ECO:0007669"/>
    <property type="project" value="UniProtKB-KW"/>
</dbReference>
<dbReference type="EMBL" id="CAFBPM010000024">
    <property type="protein sequence ID" value="CAB5031300.1"/>
    <property type="molecule type" value="Genomic_DNA"/>
</dbReference>
<dbReference type="InterPro" id="IPR047863">
    <property type="entry name" value="Ribosomal_uS8_CS"/>
</dbReference>
<evidence type="ECO:0000256" key="5">
    <source>
        <dbReference type="ARBA" id="ARBA00023274"/>
    </source>
</evidence>